<dbReference type="EMBL" id="GBRH01197381">
    <property type="protein sequence ID" value="JAE00515.1"/>
    <property type="molecule type" value="Transcribed_RNA"/>
</dbReference>
<sequence length="17" mass="1859">MVPSTMSFDLMTLLSAD</sequence>
<reference evidence="1" key="2">
    <citation type="journal article" date="2015" name="Data Brief">
        <title>Shoot transcriptome of the giant reed, Arundo donax.</title>
        <authorList>
            <person name="Barrero R.A."/>
            <person name="Guerrero F.D."/>
            <person name="Moolhuijzen P."/>
            <person name="Goolsby J.A."/>
            <person name="Tidwell J."/>
            <person name="Bellgard S.E."/>
            <person name="Bellgard M.I."/>
        </authorList>
    </citation>
    <scope>NUCLEOTIDE SEQUENCE</scope>
    <source>
        <tissue evidence="1">Shoot tissue taken approximately 20 cm above the soil surface</tissue>
    </source>
</reference>
<name>A0A0A9EIF5_ARUDO</name>
<protein>
    <submittedName>
        <fullName evidence="1">Uncharacterized protein</fullName>
    </submittedName>
</protein>
<accession>A0A0A9EIF5</accession>
<dbReference type="AlphaFoldDB" id="A0A0A9EIF5"/>
<proteinExistence type="predicted"/>
<organism evidence="1">
    <name type="scientific">Arundo donax</name>
    <name type="common">Giant reed</name>
    <name type="synonym">Donax arundinaceus</name>
    <dbReference type="NCBI Taxonomy" id="35708"/>
    <lineage>
        <taxon>Eukaryota</taxon>
        <taxon>Viridiplantae</taxon>
        <taxon>Streptophyta</taxon>
        <taxon>Embryophyta</taxon>
        <taxon>Tracheophyta</taxon>
        <taxon>Spermatophyta</taxon>
        <taxon>Magnoliopsida</taxon>
        <taxon>Liliopsida</taxon>
        <taxon>Poales</taxon>
        <taxon>Poaceae</taxon>
        <taxon>PACMAD clade</taxon>
        <taxon>Arundinoideae</taxon>
        <taxon>Arundineae</taxon>
        <taxon>Arundo</taxon>
    </lineage>
</organism>
<reference evidence="1" key="1">
    <citation type="submission" date="2014-09" db="EMBL/GenBank/DDBJ databases">
        <authorList>
            <person name="Magalhaes I.L.F."/>
            <person name="Oliveira U."/>
            <person name="Santos F.R."/>
            <person name="Vidigal T.H.D.A."/>
            <person name="Brescovit A.D."/>
            <person name="Santos A.J."/>
        </authorList>
    </citation>
    <scope>NUCLEOTIDE SEQUENCE</scope>
    <source>
        <tissue evidence="1">Shoot tissue taken approximately 20 cm above the soil surface</tissue>
    </source>
</reference>
<evidence type="ECO:0000313" key="1">
    <source>
        <dbReference type="EMBL" id="JAE00515.1"/>
    </source>
</evidence>